<keyword evidence="5" id="KW-0547">Nucleotide-binding</keyword>
<evidence type="ECO:0000256" key="9">
    <source>
        <dbReference type="SAM" id="Coils"/>
    </source>
</evidence>
<keyword evidence="4" id="KW-0808">Transferase</keyword>
<feature type="coiled-coil region" evidence="9">
    <location>
        <begin position="194"/>
        <end position="221"/>
    </location>
</feature>
<evidence type="ECO:0000313" key="16">
    <source>
        <dbReference type="Proteomes" id="UP001216440"/>
    </source>
</evidence>
<evidence type="ECO:0000256" key="4">
    <source>
        <dbReference type="ARBA" id="ARBA00022679"/>
    </source>
</evidence>
<feature type="region of interest" description="Disordered" evidence="10">
    <location>
        <begin position="372"/>
        <end position="395"/>
    </location>
</feature>
<dbReference type="InterPro" id="IPR003594">
    <property type="entry name" value="HATPase_dom"/>
</dbReference>
<keyword evidence="7" id="KW-0067">ATP-binding</keyword>
<evidence type="ECO:0000256" key="5">
    <source>
        <dbReference type="ARBA" id="ARBA00022741"/>
    </source>
</evidence>
<feature type="transmembrane region" description="Helical" evidence="11">
    <location>
        <begin position="45"/>
        <end position="65"/>
    </location>
</feature>
<evidence type="ECO:0000256" key="7">
    <source>
        <dbReference type="ARBA" id="ARBA00022840"/>
    </source>
</evidence>
<evidence type="ECO:0000256" key="6">
    <source>
        <dbReference type="ARBA" id="ARBA00022777"/>
    </source>
</evidence>
<dbReference type="SUPFAM" id="SSF55874">
    <property type="entry name" value="ATPase domain of HSP90 chaperone/DNA topoisomerase II/histidine kinase"/>
    <property type="match status" value="1"/>
</dbReference>
<dbReference type="GO" id="GO:0016301">
    <property type="term" value="F:kinase activity"/>
    <property type="evidence" value="ECO:0007669"/>
    <property type="project" value="UniProtKB-KW"/>
</dbReference>
<evidence type="ECO:0000256" key="8">
    <source>
        <dbReference type="ARBA" id="ARBA00023012"/>
    </source>
</evidence>
<keyword evidence="11" id="KW-0472">Membrane</keyword>
<evidence type="ECO:0000256" key="3">
    <source>
        <dbReference type="ARBA" id="ARBA00022553"/>
    </source>
</evidence>
<feature type="domain" description="Signal transduction histidine kinase subgroup 3 dimerisation and phosphoacceptor" evidence="13">
    <location>
        <begin position="219"/>
        <end position="284"/>
    </location>
</feature>
<dbReference type="Pfam" id="PF07730">
    <property type="entry name" value="HisKA_3"/>
    <property type="match status" value="1"/>
</dbReference>
<dbReference type="InterPro" id="IPR036890">
    <property type="entry name" value="HATPase_C_sf"/>
</dbReference>
<evidence type="ECO:0000256" key="10">
    <source>
        <dbReference type="SAM" id="MobiDB-lite"/>
    </source>
</evidence>
<dbReference type="EC" id="2.7.13.3" evidence="2"/>
<organism evidence="15 16">
    <name type="scientific">Streptomyces cathayae</name>
    <dbReference type="NCBI Taxonomy" id="3031124"/>
    <lineage>
        <taxon>Bacteria</taxon>
        <taxon>Bacillati</taxon>
        <taxon>Actinomycetota</taxon>
        <taxon>Actinomycetes</taxon>
        <taxon>Kitasatosporales</taxon>
        <taxon>Streptomycetaceae</taxon>
        <taxon>Streptomyces</taxon>
    </lineage>
</organism>
<dbReference type="EMBL" id="CP121682">
    <property type="protein sequence ID" value="WGD42103.1"/>
    <property type="molecule type" value="Genomic_DNA"/>
</dbReference>
<keyword evidence="3" id="KW-0597">Phosphoprotein</keyword>
<feature type="transmembrane region" description="Helical" evidence="11">
    <location>
        <begin position="77"/>
        <end position="95"/>
    </location>
</feature>
<feature type="compositionally biased region" description="Basic and acidic residues" evidence="10">
    <location>
        <begin position="1"/>
        <end position="22"/>
    </location>
</feature>
<feature type="region of interest" description="Disordered" evidence="10">
    <location>
        <begin position="1"/>
        <end position="23"/>
    </location>
</feature>
<dbReference type="CDD" id="cd16917">
    <property type="entry name" value="HATPase_UhpB-NarQ-NarX-like"/>
    <property type="match status" value="1"/>
</dbReference>
<keyword evidence="8" id="KW-0902">Two-component regulatory system</keyword>
<protein>
    <recommendedName>
        <fullName evidence="2">histidine kinase</fullName>
        <ecNumber evidence="2">2.7.13.3</ecNumber>
    </recommendedName>
</protein>
<proteinExistence type="predicted"/>
<dbReference type="InterPro" id="IPR055558">
    <property type="entry name" value="DUF7134"/>
</dbReference>
<dbReference type="PANTHER" id="PTHR24421">
    <property type="entry name" value="NITRATE/NITRITE SENSOR PROTEIN NARX-RELATED"/>
    <property type="match status" value="1"/>
</dbReference>
<name>A0ABY8K6K6_9ACTN</name>
<evidence type="ECO:0000256" key="11">
    <source>
        <dbReference type="SAM" id="Phobius"/>
    </source>
</evidence>
<feature type="domain" description="DUF7134" evidence="14">
    <location>
        <begin position="37"/>
        <end position="191"/>
    </location>
</feature>
<dbReference type="Proteomes" id="UP001216440">
    <property type="component" value="Chromosome"/>
</dbReference>
<reference evidence="15 16" key="1">
    <citation type="submission" date="2023-03" db="EMBL/GenBank/DDBJ databases">
        <authorList>
            <person name="Mo P."/>
        </authorList>
    </citation>
    <scope>NUCLEOTIDE SEQUENCE [LARGE SCALE GENOMIC DNA]</scope>
    <source>
        <strain evidence="15 16">HUAS 5</strain>
    </source>
</reference>
<evidence type="ECO:0000259" key="14">
    <source>
        <dbReference type="Pfam" id="PF23539"/>
    </source>
</evidence>
<keyword evidence="16" id="KW-1185">Reference proteome</keyword>
<sequence>MSLVANDDRETPTAERPSERPTEPLTQYVQRLNQRVRAFDRRHPLLWDLHFTGFWTTAALIDYAGGGWRTVTHNPDTPGPLLLVLSLGLSLPLLWRRTHPAAVLLAMAPFALVNAWSGAVLQAALLQLVAVHHIALRLPLRYLWWTTALVLTPVAVSTARHGEGDWSQQIGSQLTSVIVAALIGVTVRTRRNYTEALEDRARRLEIERDQQAQLATAAERARIAREMHDIIGHNLSVITGLADGGKYAATKSPERTAQALDAIGTTSRQAMSELRRLLDVLRDDESSHHPAELTPQPTLTDLEQLINGVRAAGLPVHTTVDGRAGLPPGRQLTVYRVIQEALTNTLKHAGPNTTAEITLAYGDQGSVTATITDTGTAGNTGTTGTDTPADGRGLPGMRERTALYGGTLEAGPRPRPEQGWRVHLHLPEEPPQ</sequence>
<comment type="catalytic activity">
    <reaction evidence="1">
        <text>ATP + protein L-histidine = ADP + protein N-phospho-L-histidine.</text>
        <dbReference type="EC" id="2.7.13.3"/>
    </reaction>
</comment>
<dbReference type="Gene3D" id="1.20.5.1930">
    <property type="match status" value="1"/>
</dbReference>
<feature type="transmembrane region" description="Helical" evidence="11">
    <location>
        <begin position="102"/>
        <end position="130"/>
    </location>
</feature>
<evidence type="ECO:0000256" key="1">
    <source>
        <dbReference type="ARBA" id="ARBA00000085"/>
    </source>
</evidence>
<gene>
    <name evidence="15" type="ORF">PYS65_19235</name>
</gene>
<accession>A0ABY8K6K6</accession>
<dbReference type="Pfam" id="PF02518">
    <property type="entry name" value="HATPase_c"/>
    <property type="match status" value="1"/>
</dbReference>
<dbReference type="PANTHER" id="PTHR24421:SF10">
    <property type="entry name" value="NITRATE_NITRITE SENSOR PROTEIN NARQ"/>
    <property type="match status" value="1"/>
</dbReference>
<feature type="domain" description="Histidine kinase/HSP90-like ATPase" evidence="12">
    <location>
        <begin position="331"/>
        <end position="429"/>
    </location>
</feature>
<keyword evidence="6 15" id="KW-0418">Kinase</keyword>
<feature type="compositionally biased region" description="Low complexity" evidence="10">
    <location>
        <begin position="372"/>
        <end position="392"/>
    </location>
</feature>
<keyword evidence="11" id="KW-0812">Transmembrane</keyword>
<keyword evidence="9" id="KW-0175">Coiled coil</keyword>
<evidence type="ECO:0000313" key="15">
    <source>
        <dbReference type="EMBL" id="WGD42103.1"/>
    </source>
</evidence>
<evidence type="ECO:0000256" key="2">
    <source>
        <dbReference type="ARBA" id="ARBA00012438"/>
    </source>
</evidence>
<dbReference type="InterPro" id="IPR050482">
    <property type="entry name" value="Sensor_HK_TwoCompSys"/>
</dbReference>
<dbReference type="Gene3D" id="3.30.565.10">
    <property type="entry name" value="Histidine kinase-like ATPase, C-terminal domain"/>
    <property type="match status" value="1"/>
</dbReference>
<dbReference type="RefSeq" id="WP_279335160.1">
    <property type="nucleotide sequence ID" value="NZ_CP121682.1"/>
</dbReference>
<dbReference type="Pfam" id="PF23539">
    <property type="entry name" value="DUF7134"/>
    <property type="match status" value="1"/>
</dbReference>
<keyword evidence="11" id="KW-1133">Transmembrane helix</keyword>
<dbReference type="InterPro" id="IPR011712">
    <property type="entry name" value="Sig_transdc_His_kin_sub3_dim/P"/>
</dbReference>
<evidence type="ECO:0000259" key="12">
    <source>
        <dbReference type="Pfam" id="PF02518"/>
    </source>
</evidence>
<evidence type="ECO:0000259" key="13">
    <source>
        <dbReference type="Pfam" id="PF07730"/>
    </source>
</evidence>